<dbReference type="HOGENOM" id="CLU_2146155_0_0_1"/>
<sequence>MQFSTLTFVIAALSTFSAATPSSRSSTGVSITCEVTQLPLCCGTLEQVSASSFAALAAALGIDPNAIIGLNCTPFSIITPNCQPVCCDNNNFGGIIAPNCLLPVTPILTRGV</sequence>
<evidence type="ECO:0000256" key="4">
    <source>
        <dbReference type="ARBA" id="ARBA00022525"/>
    </source>
</evidence>
<organism evidence="8 9">
    <name type="scientific">Collybiopsis luxurians FD-317 M1</name>
    <dbReference type="NCBI Taxonomy" id="944289"/>
    <lineage>
        <taxon>Eukaryota</taxon>
        <taxon>Fungi</taxon>
        <taxon>Dikarya</taxon>
        <taxon>Basidiomycota</taxon>
        <taxon>Agaricomycotina</taxon>
        <taxon>Agaricomycetes</taxon>
        <taxon>Agaricomycetidae</taxon>
        <taxon>Agaricales</taxon>
        <taxon>Marasmiineae</taxon>
        <taxon>Omphalotaceae</taxon>
        <taxon>Collybiopsis</taxon>
        <taxon>Collybiopsis luxurians</taxon>
    </lineage>
</organism>
<keyword evidence="9" id="KW-1185">Reference proteome</keyword>
<dbReference type="GO" id="GO:0009277">
    <property type="term" value="C:fungal-type cell wall"/>
    <property type="evidence" value="ECO:0007669"/>
    <property type="project" value="InterPro"/>
</dbReference>
<evidence type="ECO:0000313" key="9">
    <source>
        <dbReference type="Proteomes" id="UP000053593"/>
    </source>
</evidence>
<proteinExistence type="inferred from homology"/>
<reference evidence="8 9" key="1">
    <citation type="submission" date="2014-04" db="EMBL/GenBank/DDBJ databases">
        <title>Evolutionary Origins and Diversification of the Mycorrhizal Mutualists.</title>
        <authorList>
            <consortium name="DOE Joint Genome Institute"/>
            <consortium name="Mycorrhizal Genomics Consortium"/>
            <person name="Kohler A."/>
            <person name="Kuo A."/>
            <person name="Nagy L.G."/>
            <person name="Floudas D."/>
            <person name="Copeland A."/>
            <person name="Barry K.W."/>
            <person name="Cichocki N."/>
            <person name="Veneault-Fourrey C."/>
            <person name="LaButti K."/>
            <person name="Lindquist E.A."/>
            <person name="Lipzen A."/>
            <person name="Lundell T."/>
            <person name="Morin E."/>
            <person name="Murat C."/>
            <person name="Riley R."/>
            <person name="Ohm R."/>
            <person name="Sun H."/>
            <person name="Tunlid A."/>
            <person name="Henrissat B."/>
            <person name="Grigoriev I.V."/>
            <person name="Hibbett D.S."/>
            <person name="Martin F."/>
        </authorList>
    </citation>
    <scope>NUCLEOTIDE SEQUENCE [LARGE SCALE GENOMIC DNA]</scope>
    <source>
        <strain evidence="8 9">FD-317 M1</strain>
    </source>
</reference>
<dbReference type="CDD" id="cd23507">
    <property type="entry name" value="hydrophobin_I"/>
    <property type="match status" value="1"/>
</dbReference>
<dbReference type="OrthoDB" id="4225815at2759"/>
<evidence type="ECO:0000256" key="7">
    <source>
        <dbReference type="RuleBase" id="RU365009"/>
    </source>
</evidence>
<comment type="similarity">
    <text evidence="2 7">Belongs to the fungal hydrophobin family.</text>
</comment>
<dbReference type="Pfam" id="PF01185">
    <property type="entry name" value="Hydrophobin"/>
    <property type="match status" value="1"/>
</dbReference>
<keyword evidence="3 7" id="KW-0134">Cell wall</keyword>
<dbReference type="InterPro" id="IPR001338">
    <property type="entry name" value="Class_I_Hydrophobin"/>
</dbReference>
<gene>
    <name evidence="8" type="ORF">GYMLUDRAFT_250774</name>
</gene>
<feature type="signal peptide" evidence="7">
    <location>
        <begin position="1"/>
        <end position="19"/>
    </location>
</feature>
<evidence type="ECO:0000256" key="2">
    <source>
        <dbReference type="ARBA" id="ARBA00010446"/>
    </source>
</evidence>
<comment type="subunit">
    <text evidence="6">Self-assembles to form functional amyloid fibrils called rodlets. Self-assembly into fibrillar rodlets occurs spontaneously at hydrophobic:hydrophilic interfaces and the rodlets further associate laterally to form amphipathic monolayers.</text>
</comment>
<keyword evidence="7" id="KW-0732">Signal</keyword>
<accession>A0A0D0BTQ0</accession>
<dbReference type="AlphaFoldDB" id="A0A0D0BTQ0"/>
<dbReference type="SMART" id="SM00075">
    <property type="entry name" value="HYDRO"/>
    <property type="match status" value="1"/>
</dbReference>
<comment type="subcellular location">
    <subcellularLocation>
        <location evidence="1 7">Secreted</location>
        <location evidence="1 7">Cell wall</location>
    </subcellularLocation>
</comment>
<evidence type="ECO:0000313" key="8">
    <source>
        <dbReference type="EMBL" id="KIK52944.1"/>
    </source>
</evidence>
<feature type="chain" id="PRO_5013988028" description="Hydrophobin" evidence="7">
    <location>
        <begin position="20"/>
        <end position="112"/>
    </location>
</feature>
<protein>
    <recommendedName>
        <fullName evidence="7">Hydrophobin</fullName>
    </recommendedName>
</protein>
<keyword evidence="5 7" id="KW-1015">Disulfide bond</keyword>
<dbReference type="Proteomes" id="UP000053593">
    <property type="component" value="Unassembled WGS sequence"/>
</dbReference>
<name>A0A0D0BTQ0_9AGAR</name>
<evidence type="ECO:0000256" key="5">
    <source>
        <dbReference type="ARBA" id="ARBA00023157"/>
    </source>
</evidence>
<evidence type="ECO:0000256" key="1">
    <source>
        <dbReference type="ARBA" id="ARBA00004191"/>
    </source>
</evidence>
<keyword evidence="4 7" id="KW-0964">Secreted</keyword>
<dbReference type="GO" id="GO:0005199">
    <property type="term" value="F:structural constituent of cell wall"/>
    <property type="evidence" value="ECO:0007669"/>
    <property type="project" value="InterPro"/>
</dbReference>
<evidence type="ECO:0000256" key="3">
    <source>
        <dbReference type="ARBA" id="ARBA00022512"/>
    </source>
</evidence>
<dbReference type="EMBL" id="KN834835">
    <property type="protein sequence ID" value="KIK52944.1"/>
    <property type="molecule type" value="Genomic_DNA"/>
</dbReference>
<evidence type="ECO:0000256" key="6">
    <source>
        <dbReference type="ARBA" id="ARBA00093546"/>
    </source>
</evidence>